<dbReference type="NCBIfam" id="NF005877">
    <property type="entry name" value="PRK07824.1"/>
    <property type="match status" value="1"/>
</dbReference>
<evidence type="ECO:0000313" key="4">
    <source>
        <dbReference type="Proteomes" id="UP000001409"/>
    </source>
</evidence>
<accession>Q8FSC3</accession>
<evidence type="ECO:0000313" key="3">
    <source>
        <dbReference type="EMBL" id="BAC17281.1"/>
    </source>
</evidence>
<dbReference type="eggNOG" id="COG0318">
    <property type="taxonomic scope" value="Bacteria"/>
</dbReference>
<evidence type="ECO:0000259" key="1">
    <source>
        <dbReference type="Pfam" id="PF00501"/>
    </source>
</evidence>
<dbReference type="InterPro" id="IPR025110">
    <property type="entry name" value="AMP-bd_C"/>
</dbReference>
<protein>
    <submittedName>
        <fullName evidence="3">Putative o-succinylbenzoic acid--CoA ligase MenE</fullName>
    </submittedName>
</protein>
<dbReference type="InterPro" id="IPR000873">
    <property type="entry name" value="AMP-dep_synth/lig_dom"/>
</dbReference>
<feature type="domain" description="AMP-binding enzyme C-terminal" evidence="2">
    <location>
        <begin position="324"/>
        <end position="393"/>
    </location>
</feature>
<dbReference type="EMBL" id="BA000035">
    <property type="protein sequence ID" value="BAC17281.1"/>
    <property type="molecule type" value="Genomic_DNA"/>
</dbReference>
<dbReference type="Pfam" id="PF13193">
    <property type="entry name" value="AMP-binding_C"/>
    <property type="match status" value="1"/>
</dbReference>
<organism evidence="3 4">
    <name type="scientific">Corynebacterium efficiens (strain DSM 44549 / YS-314 / AJ 12310 / JCM 11189 / NBRC 100395)</name>
    <dbReference type="NCBI Taxonomy" id="196164"/>
    <lineage>
        <taxon>Bacteria</taxon>
        <taxon>Bacillati</taxon>
        <taxon>Actinomycetota</taxon>
        <taxon>Actinomycetes</taxon>
        <taxon>Mycobacteriales</taxon>
        <taxon>Corynebacteriaceae</taxon>
        <taxon>Corynebacterium</taxon>
    </lineage>
</organism>
<proteinExistence type="predicted"/>
<dbReference type="Gene3D" id="3.30.300.30">
    <property type="match status" value="1"/>
</dbReference>
<dbReference type="Gene3D" id="3.40.50.12780">
    <property type="entry name" value="N-terminal domain of ligase-like"/>
    <property type="match status" value="1"/>
</dbReference>
<dbReference type="STRING" id="196164.gene:10740869"/>
<dbReference type="HOGENOM" id="CLU_000022_59_3_11"/>
<dbReference type="AlphaFoldDB" id="Q8FSC3"/>
<dbReference type="InterPro" id="IPR020845">
    <property type="entry name" value="AMP-binding_CS"/>
</dbReference>
<dbReference type="PANTHER" id="PTHR43767">
    <property type="entry name" value="LONG-CHAIN-FATTY-ACID--COA LIGASE"/>
    <property type="match status" value="1"/>
</dbReference>
<dbReference type="CDD" id="cd17630">
    <property type="entry name" value="OSB_MenE-like"/>
    <property type="match status" value="1"/>
</dbReference>
<reference evidence="3 4" key="1">
    <citation type="journal article" date="2003" name="Genome Res.">
        <title>Comparative complete genome sequence analysis of the amino acid replacements responsible for the thermostability of Corynebacterium efficiens.</title>
        <authorList>
            <person name="Nishio Y."/>
            <person name="Nakamura Y."/>
            <person name="Kawarabayasi Y."/>
            <person name="Usuda Y."/>
            <person name="Kimura E."/>
            <person name="Sugimoto S."/>
            <person name="Matsui K."/>
            <person name="Yamagishi A."/>
            <person name="Kikuchi H."/>
            <person name="Ikeo K."/>
            <person name="Gojobori T."/>
        </authorList>
    </citation>
    <scope>NUCLEOTIDE SEQUENCE [LARGE SCALE GENOMIC DNA]</scope>
    <source>
        <strain evidence="4">DSM 44549 / YS-314 / AJ 12310 / JCM 11189 / NBRC 100395</strain>
    </source>
</reference>
<dbReference type="Pfam" id="PF00501">
    <property type="entry name" value="AMP-binding"/>
    <property type="match status" value="1"/>
</dbReference>
<evidence type="ECO:0000259" key="2">
    <source>
        <dbReference type="Pfam" id="PF13193"/>
    </source>
</evidence>
<dbReference type="GO" id="GO:0016878">
    <property type="term" value="F:acid-thiol ligase activity"/>
    <property type="evidence" value="ECO:0007669"/>
    <property type="project" value="UniProtKB-ARBA"/>
</dbReference>
<sequence>MPVFFIPQCLEVSLSRCPTRFPLDFPTMNTRILEPLPIDPTNPVAILGDLEDAIAGTRTFLPIPARDRPRAQALRDSQRAGQPIDPDIALVMATSGSTGTPKGAQLTPANLVSSADATHQYLGGEGQWLLAMPAHHIAGMQVLIRALIAGVEPLALDLSEGFDIPDFARAAQELKDTGDRTYTSLTPMQLTKAMDSLEGIEALRLFDTILVGGAATSRPTLDSAAELGIRVVTTYGSSETAGGCVYDGRAIPGAKIRVRDARIELGGPMIARGYRNVEKHPDFAEPGWFRTSDTGELVDGRLTVMGRLDAIIDSGGLKLHPEVLEKAIMDLDGITGACVLGVPDQRLGQAIVAAYSGTLSPAEVIRGLADLPRWQLPKQLKHVEALPMIGPGKVDRRAITALF</sequence>
<dbReference type="InterPro" id="IPR042099">
    <property type="entry name" value="ANL_N_sf"/>
</dbReference>
<name>Q8FSC3_COREF</name>
<dbReference type="PROSITE" id="PS00455">
    <property type="entry name" value="AMP_BINDING"/>
    <property type="match status" value="1"/>
</dbReference>
<dbReference type="InterPro" id="IPR050237">
    <property type="entry name" value="ATP-dep_AMP-bd_enzyme"/>
</dbReference>
<dbReference type="KEGG" id="cef:CE0471"/>
<dbReference type="Proteomes" id="UP000001409">
    <property type="component" value="Chromosome"/>
</dbReference>
<feature type="domain" description="AMP-dependent synthetase/ligase" evidence="1">
    <location>
        <begin position="77"/>
        <end position="252"/>
    </location>
</feature>
<keyword evidence="4" id="KW-1185">Reference proteome</keyword>
<dbReference type="InterPro" id="IPR045851">
    <property type="entry name" value="AMP-bd_C_sf"/>
</dbReference>
<keyword evidence="3" id="KW-0436">Ligase</keyword>
<dbReference type="PANTHER" id="PTHR43767:SF1">
    <property type="entry name" value="NONRIBOSOMAL PEPTIDE SYNTHASE PES1 (EUROFUNG)-RELATED"/>
    <property type="match status" value="1"/>
</dbReference>
<dbReference type="SUPFAM" id="SSF56801">
    <property type="entry name" value="Acetyl-CoA synthetase-like"/>
    <property type="match status" value="1"/>
</dbReference>